<dbReference type="HOGENOM" id="CLU_1755456_0_0_0"/>
<protein>
    <submittedName>
        <fullName evidence="1">Uncharacterized protein</fullName>
    </submittedName>
</protein>
<dbReference type="PATRIC" id="fig|926550.5.peg.226"/>
<keyword evidence="2" id="KW-1185">Reference proteome</keyword>
<dbReference type="KEGG" id="cap:CLDAP_02130"/>
<gene>
    <name evidence="1" type="ordered locus">CLDAP_02130</name>
</gene>
<evidence type="ECO:0000313" key="1">
    <source>
        <dbReference type="EMBL" id="BAL98252.1"/>
    </source>
</evidence>
<dbReference type="EMBL" id="AP012337">
    <property type="protein sequence ID" value="BAL98252.1"/>
    <property type="molecule type" value="Genomic_DNA"/>
</dbReference>
<organism evidence="1 2">
    <name type="scientific">Caldilinea aerophila (strain DSM 14535 / JCM 11387 / NBRC 104270 / STL-6-O1)</name>
    <dbReference type="NCBI Taxonomy" id="926550"/>
    <lineage>
        <taxon>Bacteria</taxon>
        <taxon>Bacillati</taxon>
        <taxon>Chloroflexota</taxon>
        <taxon>Caldilineae</taxon>
        <taxon>Caldilineales</taxon>
        <taxon>Caldilineaceae</taxon>
        <taxon>Caldilinea</taxon>
    </lineage>
</organism>
<proteinExistence type="predicted"/>
<sequence length="148" mass="16343">MLYTQALVANVDVLIWFMLYDPHPSYPFRNGLVTAVTDTEPRPRPKPSFVAYQTAVSKLAGARYVRTLTHGETGDPDLLAYSFVDRNNKEMIVAWLGPIGREDVKPLRLTGVSATVTDIYGASRTIGNSNGILTIPIGAQPAYIYINR</sequence>
<accession>I0HZ15</accession>
<evidence type="ECO:0000313" key="2">
    <source>
        <dbReference type="Proteomes" id="UP000007880"/>
    </source>
</evidence>
<dbReference type="STRING" id="926550.CLDAP_02130"/>
<dbReference type="Proteomes" id="UP000007880">
    <property type="component" value="Chromosome"/>
</dbReference>
<name>I0HZ15_CALAS</name>
<reference evidence="1 2" key="1">
    <citation type="submission" date="2012-02" db="EMBL/GenBank/DDBJ databases">
        <title>Complete genome sequence of Caldilinea aerophila DSM 14535 (= NBRC 102666).</title>
        <authorList>
            <person name="Oguchi A."/>
            <person name="Hosoyama A."/>
            <person name="Sekine M."/>
            <person name="Fukai R."/>
            <person name="Kato Y."/>
            <person name="Nakamura S."/>
            <person name="Hanada S."/>
            <person name="Yamazaki S."/>
            <person name="Fujita N."/>
        </authorList>
    </citation>
    <scope>NUCLEOTIDE SEQUENCE [LARGE SCALE GENOMIC DNA]</scope>
    <source>
        <strain evidence="2">DSM 14535 / JCM 11387 / NBRC 104270 / STL-6-O1</strain>
    </source>
</reference>
<dbReference type="AlphaFoldDB" id="I0HZ15"/>